<name>A0A0N4UTI3_ENTVE</name>
<reference evidence="1 2" key="2">
    <citation type="submission" date="2018-10" db="EMBL/GenBank/DDBJ databases">
        <authorList>
            <consortium name="Pathogen Informatics"/>
        </authorList>
    </citation>
    <scope>NUCLEOTIDE SEQUENCE [LARGE SCALE GENOMIC DNA]</scope>
</reference>
<evidence type="ECO:0000313" key="1">
    <source>
        <dbReference type="EMBL" id="VDD85255.1"/>
    </source>
</evidence>
<proteinExistence type="predicted"/>
<organism evidence="3">
    <name type="scientific">Enterobius vermicularis</name>
    <name type="common">Human pinworm</name>
    <dbReference type="NCBI Taxonomy" id="51028"/>
    <lineage>
        <taxon>Eukaryota</taxon>
        <taxon>Metazoa</taxon>
        <taxon>Ecdysozoa</taxon>
        <taxon>Nematoda</taxon>
        <taxon>Chromadorea</taxon>
        <taxon>Rhabditida</taxon>
        <taxon>Spirurina</taxon>
        <taxon>Oxyuridomorpha</taxon>
        <taxon>Oxyuroidea</taxon>
        <taxon>Oxyuridae</taxon>
        <taxon>Enterobius</taxon>
    </lineage>
</organism>
<accession>A0A0N4UTI3</accession>
<keyword evidence="2" id="KW-1185">Reference proteome</keyword>
<dbReference type="WBParaSite" id="EVEC_0000059501-mRNA-1">
    <property type="protein sequence ID" value="EVEC_0000059501-mRNA-1"/>
    <property type="gene ID" value="EVEC_0000059501"/>
</dbReference>
<evidence type="ECO:0000313" key="3">
    <source>
        <dbReference type="WBParaSite" id="EVEC_0000059501-mRNA-1"/>
    </source>
</evidence>
<dbReference type="AlphaFoldDB" id="A0A0N4UTI3"/>
<sequence>MNSTDRLRGQKNYFILELCTEQELNKLASHYDPSLVMLPTDNLPQAYKDKMADIKRIREQQNLDMYFNVGNHTAKHEQIKIEFLKNGKPLFSAVFDDPLQMIDSAYKGIQSLQAALVYDDMMKSLGQKHKASSTAKTTRSFK</sequence>
<evidence type="ECO:0000313" key="2">
    <source>
        <dbReference type="Proteomes" id="UP000274131"/>
    </source>
</evidence>
<dbReference type="EMBL" id="UXUI01000508">
    <property type="protein sequence ID" value="VDD85255.1"/>
    <property type="molecule type" value="Genomic_DNA"/>
</dbReference>
<reference evidence="3" key="1">
    <citation type="submission" date="2017-02" db="UniProtKB">
        <authorList>
            <consortium name="WormBaseParasite"/>
        </authorList>
    </citation>
    <scope>IDENTIFICATION</scope>
</reference>
<gene>
    <name evidence="1" type="ORF">EVEC_LOCUS398</name>
</gene>
<dbReference type="Proteomes" id="UP000274131">
    <property type="component" value="Unassembled WGS sequence"/>
</dbReference>
<protein>
    <submittedName>
        <fullName evidence="3">AhpC-TSA domain-containing protein</fullName>
    </submittedName>
</protein>